<reference evidence="7 8" key="1">
    <citation type="submission" date="2017-12" db="EMBL/GenBank/DDBJ databases">
        <title>Phylogenetic diversity of female urinary microbiome.</title>
        <authorList>
            <person name="Thomas-White K."/>
            <person name="Wolfe A.J."/>
        </authorList>
    </citation>
    <scope>NUCLEOTIDE SEQUENCE [LARGE SCALE GENOMIC DNA]</scope>
    <source>
        <strain evidence="7 8">UMB0038</strain>
    </source>
</reference>
<keyword evidence="1" id="KW-0813">Transport</keyword>
<dbReference type="InterPro" id="IPR003593">
    <property type="entry name" value="AAA+_ATPase"/>
</dbReference>
<dbReference type="Pfam" id="PF08402">
    <property type="entry name" value="TOBE_2"/>
    <property type="match status" value="1"/>
</dbReference>
<evidence type="ECO:0000259" key="6">
    <source>
        <dbReference type="PROSITE" id="PS50893"/>
    </source>
</evidence>
<dbReference type="InterPro" id="IPR027417">
    <property type="entry name" value="P-loop_NTPase"/>
</dbReference>
<evidence type="ECO:0000256" key="3">
    <source>
        <dbReference type="ARBA" id="ARBA00022840"/>
    </source>
</evidence>
<organism evidence="7 8">
    <name type="scientific">Micrococcus luteus</name>
    <name type="common">Micrococcus lysodeikticus</name>
    <dbReference type="NCBI Taxonomy" id="1270"/>
    <lineage>
        <taxon>Bacteria</taxon>
        <taxon>Bacillati</taxon>
        <taxon>Actinomycetota</taxon>
        <taxon>Actinomycetes</taxon>
        <taxon>Micrococcales</taxon>
        <taxon>Micrococcaceae</taxon>
        <taxon>Micrococcus</taxon>
    </lineage>
</organism>
<dbReference type="InterPro" id="IPR017871">
    <property type="entry name" value="ABC_transporter-like_CS"/>
</dbReference>
<dbReference type="FunFam" id="3.40.50.300:FF:000425">
    <property type="entry name" value="Probable ABC transporter, ATP-binding subunit"/>
    <property type="match status" value="1"/>
</dbReference>
<dbReference type="Pfam" id="PF00005">
    <property type="entry name" value="ABC_tran"/>
    <property type="match status" value="1"/>
</dbReference>
<feature type="domain" description="ABC transporter" evidence="6">
    <location>
        <begin position="27"/>
        <end position="258"/>
    </location>
</feature>
<feature type="compositionally biased region" description="Low complexity" evidence="5">
    <location>
        <begin position="1"/>
        <end position="22"/>
    </location>
</feature>
<name>A0AAX0VLZ5_MICLU</name>
<comment type="caution">
    <text evidence="7">The sequence shown here is derived from an EMBL/GenBank/DDBJ whole genome shotgun (WGS) entry which is preliminary data.</text>
</comment>
<feature type="region of interest" description="Disordered" evidence="5">
    <location>
        <begin position="1"/>
        <end position="24"/>
    </location>
</feature>
<dbReference type="InterPro" id="IPR013611">
    <property type="entry name" value="Transp-assoc_OB_typ2"/>
</dbReference>
<dbReference type="PROSITE" id="PS00211">
    <property type="entry name" value="ABC_TRANSPORTER_1"/>
    <property type="match status" value="1"/>
</dbReference>
<dbReference type="PANTHER" id="PTHR42781:SF4">
    <property type="entry name" value="SPERMIDINE_PUTRESCINE IMPORT ATP-BINDING PROTEIN POTA"/>
    <property type="match status" value="1"/>
</dbReference>
<dbReference type="AlphaFoldDB" id="A0AAX0VLZ5"/>
<sequence length="387" mass="40392">MTAMPSPAASTRASRPAGPRPGVGHAVSVADLGASYGEGPVLEGVQFDLEPGELLAVLGPSGCGKTTLLRCLAGFERIESGRISLAGSVVALPRVHVPAHRRHVAVVPQDGALFPHLSVAENVGFGLRRRRPGRMARIQECLELVDLAGHGERMPHELSGGQQQRVALARAMAPRPPLILLDEPFGALDASLRSGLRRDVRQALKEDGATAVLVTHDQSEALSMADRAAVMRAGRLRQLGTPDEVYAHPADAWVAAFVGEASLLPLLDVTGPERDGGRRIGRTALGPVPLHGARAATAVPGDLVVVRPEHVRGTLDPTVDVDGVEAARVWTPATVVDVDYRGHDSVATVQLADGTRAQARVEGALPPLDAACGVRLAGPCAVVAPGE</sequence>
<evidence type="ECO:0000256" key="1">
    <source>
        <dbReference type="ARBA" id="ARBA00022448"/>
    </source>
</evidence>
<evidence type="ECO:0000313" key="7">
    <source>
        <dbReference type="EMBL" id="PKZ82653.1"/>
    </source>
</evidence>
<evidence type="ECO:0000256" key="2">
    <source>
        <dbReference type="ARBA" id="ARBA00022741"/>
    </source>
</evidence>
<dbReference type="InterPro" id="IPR050093">
    <property type="entry name" value="ABC_SmlMolc_Importer"/>
</dbReference>
<keyword evidence="3 7" id="KW-0067">ATP-binding</keyword>
<evidence type="ECO:0000256" key="5">
    <source>
        <dbReference type="SAM" id="MobiDB-lite"/>
    </source>
</evidence>
<evidence type="ECO:0000256" key="4">
    <source>
        <dbReference type="ARBA" id="ARBA00066388"/>
    </source>
</evidence>
<dbReference type="GO" id="GO:0005524">
    <property type="term" value="F:ATP binding"/>
    <property type="evidence" value="ECO:0007669"/>
    <property type="project" value="UniProtKB-KW"/>
</dbReference>
<dbReference type="Gene3D" id="3.40.50.300">
    <property type="entry name" value="P-loop containing nucleotide triphosphate hydrolases"/>
    <property type="match status" value="1"/>
</dbReference>
<dbReference type="Proteomes" id="UP000234847">
    <property type="component" value="Unassembled WGS sequence"/>
</dbReference>
<dbReference type="SUPFAM" id="SSF52540">
    <property type="entry name" value="P-loop containing nucleoside triphosphate hydrolases"/>
    <property type="match status" value="1"/>
</dbReference>
<dbReference type="PROSITE" id="PS50893">
    <property type="entry name" value="ABC_TRANSPORTER_2"/>
    <property type="match status" value="1"/>
</dbReference>
<dbReference type="InterPro" id="IPR003439">
    <property type="entry name" value="ABC_transporter-like_ATP-bd"/>
</dbReference>
<proteinExistence type="predicted"/>
<keyword evidence="2" id="KW-0547">Nucleotide-binding</keyword>
<dbReference type="SMART" id="SM00382">
    <property type="entry name" value="AAA"/>
    <property type="match status" value="1"/>
</dbReference>
<dbReference type="EC" id="7.6.2.9" evidence="4"/>
<dbReference type="GO" id="GO:0043190">
    <property type="term" value="C:ATP-binding cassette (ABC) transporter complex"/>
    <property type="evidence" value="ECO:0007669"/>
    <property type="project" value="InterPro"/>
</dbReference>
<dbReference type="GO" id="GO:0015418">
    <property type="term" value="F:ABC-type quaternary ammonium compound transporting activity"/>
    <property type="evidence" value="ECO:0007669"/>
    <property type="project" value="UniProtKB-EC"/>
</dbReference>
<gene>
    <name evidence="7" type="ORF">CYJ95_05550</name>
</gene>
<evidence type="ECO:0000313" key="8">
    <source>
        <dbReference type="Proteomes" id="UP000234847"/>
    </source>
</evidence>
<accession>A0AAX0VLZ5</accession>
<protein>
    <recommendedName>
        <fullName evidence="4">ABC-type quaternary amine transporter</fullName>
        <ecNumber evidence="4">7.6.2.9</ecNumber>
    </recommendedName>
</protein>
<dbReference type="EMBL" id="PKJT01000003">
    <property type="protein sequence ID" value="PKZ82653.1"/>
    <property type="molecule type" value="Genomic_DNA"/>
</dbReference>
<dbReference type="PANTHER" id="PTHR42781">
    <property type="entry name" value="SPERMIDINE/PUTRESCINE IMPORT ATP-BINDING PROTEIN POTA"/>
    <property type="match status" value="1"/>
</dbReference>
<dbReference type="GO" id="GO:0016887">
    <property type="term" value="F:ATP hydrolysis activity"/>
    <property type="evidence" value="ECO:0007669"/>
    <property type="project" value="InterPro"/>
</dbReference>